<dbReference type="EMBL" id="KN847341">
    <property type="protein sequence ID" value="KIW38466.1"/>
    <property type="molecule type" value="Genomic_DNA"/>
</dbReference>
<dbReference type="HOGENOM" id="CLU_103417_0_0_1"/>
<dbReference type="Proteomes" id="UP000053342">
    <property type="component" value="Unassembled WGS sequence"/>
</dbReference>
<feature type="signal peptide" evidence="1">
    <location>
        <begin position="1"/>
        <end position="24"/>
    </location>
</feature>
<reference evidence="2 3" key="1">
    <citation type="submission" date="2015-01" db="EMBL/GenBank/DDBJ databases">
        <title>The Genome Sequence of Exophiala oligosperma CBS72588.</title>
        <authorList>
            <consortium name="The Broad Institute Genomics Platform"/>
            <person name="Cuomo C."/>
            <person name="de Hoog S."/>
            <person name="Gorbushina A."/>
            <person name="Stielow B."/>
            <person name="Teixiera M."/>
            <person name="Abouelleil A."/>
            <person name="Chapman S.B."/>
            <person name="Priest M."/>
            <person name="Young S.K."/>
            <person name="Wortman J."/>
            <person name="Nusbaum C."/>
            <person name="Birren B."/>
        </authorList>
    </citation>
    <scope>NUCLEOTIDE SEQUENCE [LARGE SCALE GENOMIC DNA]</scope>
    <source>
        <strain evidence="2 3">CBS 72588</strain>
    </source>
</reference>
<accession>A0A0D2AEA0</accession>
<keyword evidence="1" id="KW-0732">Signal</keyword>
<protein>
    <submittedName>
        <fullName evidence="2">Uncharacterized protein</fullName>
    </submittedName>
</protein>
<keyword evidence="3" id="KW-1185">Reference proteome</keyword>
<dbReference type="GeneID" id="27361500"/>
<evidence type="ECO:0000313" key="2">
    <source>
        <dbReference type="EMBL" id="KIW38466.1"/>
    </source>
</evidence>
<dbReference type="RefSeq" id="XP_016258682.1">
    <property type="nucleotide sequence ID" value="XM_016410875.1"/>
</dbReference>
<dbReference type="AlphaFoldDB" id="A0A0D2AEA0"/>
<gene>
    <name evidence="2" type="ORF">PV06_09426</name>
</gene>
<organism evidence="2 3">
    <name type="scientific">Exophiala oligosperma</name>
    <dbReference type="NCBI Taxonomy" id="215243"/>
    <lineage>
        <taxon>Eukaryota</taxon>
        <taxon>Fungi</taxon>
        <taxon>Dikarya</taxon>
        <taxon>Ascomycota</taxon>
        <taxon>Pezizomycotina</taxon>
        <taxon>Eurotiomycetes</taxon>
        <taxon>Chaetothyriomycetidae</taxon>
        <taxon>Chaetothyriales</taxon>
        <taxon>Herpotrichiellaceae</taxon>
        <taxon>Exophiala</taxon>
    </lineage>
</organism>
<feature type="chain" id="PRO_5002238281" evidence="1">
    <location>
        <begin position="25"/>
        <end position="234"/>
    </location>
</feature>
<sequence>MMSNLVAQLGTLLLLLLSISGTEAHRPHLDDGTHVSIANAWEWPDTSIARILMTTQDCPSLPVYTKITITNISTPVAVSIGIPNITTLYDYRPSLWFIGKSVVVPETYQTDGDICKQGLLPNATGLQPRVPRGFNAVEYPAEASSLFRGFSESDLISGYAILGANITVSAPGDVFVVLQPTEHRRARTWIAVGRDETPDPNEVGRASEVDEHAWFSSTSTPLLGSMCVPWGSMQ</sequence>
<proteinExistence type="predicted"/>
<evidence type="ECO:0000313" key="3">
    <source>
        <dbReference type="Proteomes" id="UP000053342"/>
    </source>
</evidence>
<evidence type="ECO:0000256" key="1">
    <source>
        <dbReference type="SAM" id="SignalP"/>
    </source>
</evidence>
<dbReference type="VEuPathDB" id="FungiDB:PV06_09426"/>
<name>A0A0D2AEA0_9EURO</name>